<dbReference type="RefSeq" id="XP_007862650.1">
    <property type="nucleotide sequence ID" value="XM_007864459.1"/>
</dbReference>
<dbReference type="KEGG" id="gtr:GLOTRDRAFT_126041"/>
<dbReference type="Proteomes" id="UP000030669">
    <property type="component" value="Unassembled WGS sequence"/>
</dbReference>
<feature type="compositionally biased region" description="Low complexity" evidence="1">
    <location>
        <begin position="72"/>
        <end position="87"/>
    </location>
</feature>
<proteinExistence type="predicted"/>
<keyword evidence="3" id="KW-1185">Reference proteome</keyword>
<accession>S7QJA1</accession>
<evidence type="ECO:0000256" key="1">
    <source>
        <dbReference type="SAM" id="MobiDB-lite"/>
    </source>
</evidence>
<dbReference type="OrthoDB" id="3235325at2759"/>
<protein>
    <submittedName>
        <fullName evidence="2">Uncharacterized protein</fullName>
    </submittedName>
</protein>
<reference evidence="2 3" key="1">
    <citation type="journal article" date="2012" name="Science">
        <title>The Paleozoic origin of enzymatic lignin decomposition reconstructed from 31 fungal genomes.</title>
        <authorList>
            <person name="Floudas D."/>
            <person name="Binder M."/>
            <person name="Riley R."/>
            <person name="Barry K."/>
            <person name="Blanchette R.A."/>
            <person name="Henrissat B."/>
            <person name="Martinez A.T."/>
            <person name="Otillar R."/>
            <person name="Spatafora J.W."/>
            <person name="Yadav J.S."/>
            <person name="Aerts A."/>
            <person name="Benoit I."/>
            <person name="Boyd A."/>
            <person name="Carlson A."/>
            <person name="Copeland A."/>
            <person name="Coutinho P.M."/>
            <person name="de Vries R.P."/>
            <person name="Ferreira P."/>
            <person name="Findley K."/>
            <person name="Foster B."/>
            <person name="Gaskell J."/>
            <person name="Glotzer D."/>
            <person name="Gorecki P."/>
            <person name="Heitman J."/>
            <person name="Hesse C."/>
            <person name="Hori C."/>
            <person name="Igarashi K."/>
            <person name="Jurgens J.A."/>
            <person name="Kallen N."/>
            <person name="Kersten P."/>
            <person name="Kohler A."/>
            <person name="Kuees U."/>
            <person name="Kumar T.K.A."/>
            <person name="Kuo A."/>
            <person name="LaButti K."/>
            <person name="Larrondo L.F."/>
            <person name="Lindquist E."/>
            <person name="Ling A."/>
            <person name="Lombard V."/>
            <person name="Lucas S."/>
            <person name="Lundell T."/>
            <person name="Martin R."/>
            <person name="McLaughlin D.J."/>
            <person name="Morgenstern I."/>
            <person name="Morin E."/>
            <person name="Murat C."/>
            <person name="Nagy L.G."/>
            <person name="Nolan M."/>
            <person name="Ohm R.A."/>
            <person name="Patyshakuliyeva A."/>
            <person name="Rokas A."/>
            <person name="Ruiz-Duenas F.J."/>
            <person name="Sabat G."/>
            <person name="Salamov A."/>
            <person name="Samejima M."/>
            <person name="Schmutz J."/>
            <person name="Slot J.C."/>
            <person name="St John F."/>
            <person name="Stenlid J."/>
            <person name="Sun H."/>
            <person name="Sun S."/>
            <person name="Syed K."/>
            <person name="Tsang A."/>
            <person name="Wiebenga A."/>
            <person name="Young D."/>
            <person name="Pisabarro A."/>
            <person name="Eastwood D.C."/>
            <person name="Martin F."/>
            <person name="Cullen D."/>
            <person name="Grigoriev I.V."/>
            <person name="Hibbett D.S."/>
        </authorList>
    </citation>
    <scope>NUCLEOTIDE SEQUENCE [LARGE SCALE GENOMIC DNA]</scope>
    <source>
        <strain evidence="2 3">ATCC 11539</strain>
    </source>
</reference>
<name>S7QJA1_GLOTA</name>
<feature type="compositionally biased region" description="Polar residues" evidence="1">
    <location>
        <begin position="88"/>
        <end position="99"/>
    </location>
</feature>
<dbReference type="HOGENOM" id="CLU_1115844_0_0_1"/>
<sequence>MSSFFQSLVAICEAPLTWKKTTPLHIKMAMWKTMKNAFPKLSLCENNWKIEEIAKQGMDLAALQKLEEIDNNNDSSSVAAESSSNNAHQSGWQEASPKSLSEKRKADVDPEVTKQPEKKKKRLNMHNPLAGLTIDLTRARSPSMLPMWATMRPNRPPRNRALQVVLVQKTNSITVKTEDSGKVKLVAMPAKVEKGMFEKGGITDAGFWSGWTNLPEEKKANYNLRAQAIAAIVKACKGKEKSRTSQNGA</sequence>
<evidence type="ECO:0000313" key="3">
    <source>
        <dbReference type="Proteomes" id="UP000030669"/>
    </source>
</evidence>
<organism evidence="2 3">
    <name type="scientific">Gloeophyllum trabeum (strain ATCC 11539 / FP-39264 / Madison 617)</name>
    <name type="common">Brown rot fungus</name>
    <dbReference type="NCBI Taxonomy" id="670483"/>
    <lineage>
        <taxon>Eukaryota</taxon>
        <taxon>Fungi</taxon>
        <taxon>Dikarya</taxon>
        <taxon>Basidiomycota</taxon>
        <taxon>Agaricomycotina</taxon>
        <taxon>Agaricomycetes</taxon>
        <taxon>Gloeophyllales</taxon>
        <taxon>Gloeophyllaceae</taxon>
        <taxon>Gloeophyllum</taxon>
    </lineage>
</organism>
<feature type="region of interest" description="Disordered" evidence="1">
    <location>
        <begin position="72"/>
        <end position="126"/>
    </location>
</feature>
<dbReference type="GeneID" id="19301312"/>
<feature type="compositionally biased region" description="Basic and acidic residues" evidence="1">
    <location>
        <begin position="100"/>
        <end position="116"/>
    </location>
</feature>
<gene>
    <name evidence="2" type="ORF">GLOTRDRAFT_126041</name>
</gene>
<dbReference type="EMBL" id="KB469297">
    <property type="protein sequence ID" value="EPQ59746.1"/>
    <property type="molecule type" value="Genomic_DNA"/>
</dbReference>
<evidence type="ECO:0000313" key="2">
    <source>
        <dbReference type="EMBL" id="EPQ59746.1"/>
    </source>
</evidence>
<dbReference type="AlphaFoldDB" id="S7QJA1"/>